<evidence type="ECO:0000313" key="2">
    <source>
        <dbReference type="Proteomes" id="UP000002791"/>
    </source>
</evidence>
<organism evidence="1 2">
    <name type="scientific">Saccharomonospora cyanea NA-134</name>
    <dbReference type="NCBI Taxonomy" id="882082"/>
    <lineage>
        <taxon>Bacteria</taxon>
        <taxon>Bacillati</taxon>
        <taxon>Actinomycetota</taxon>
        <taxon>Actinomycetes</taxon>
        <taxon>Pseudonocardiales</taxon>
        <taxon>Pseudonocardiaceae</taxon>
        <taxon>Saccharomonospora</taxon>
    </lineage>
</organism>
<dbReference type="Proteomes" id="UP000002791">
    <property type="component" value="Chromosome"/>
</dbReference>
<protein>
    <submittedName>
        <fullName evidence="1">Uncharacterized protein</fullName>
    </submittedName>
</protein>
<reference evidence="1 2" key="1">
    <citation type="submission" date="2011-11" db="EMBL/GenBank/DDBJ databases">
        <title>The Noncontiguous Finished sequence of Saccharomonospora cyanea NA-134.</title>
        <authorList>
            <consortium name="US DOE Joint Genome Institute"/>
            <person name="Lucas S."/>
            <person name="Han J."/>
            <person name="Lapidus A."/>
            <person name="Cheng J.-F."/>
            <person name="Goodwin L."/>
            <person name="Pitluck S."/>
            <person name="Peters L."/>
            <person name="Ovchinnikova G."/>
            <person name="Lu M."/>
            <person name="Detter J.C."/>
            <person name="Han C."/>
            <person name="Tapia R."/>
            <person name="Land M."/>
            <person name="Hauser L."/>
            <person name="Kyrpides N."/>
            <person name="Ivanova N."/>
            <person name="Pagani I."/>
            <person name="Brambilla E.-M."/>
            <person name="Klenk H.-P."/>
            <person name="Woyke T."/>
        </authorList>
    </citation>
    <scope>NUCLEOTIDE SEQUENCE [LARGE SCALE GENOMIC DNA]</scope>
    <source>
        <strain evidence="1 2">NA-134</strain>
    </source>
</reference>
<dbReference type="HOGENOM" id="CLU_1979961_0_0_11"/>
<dbReference type="InterPro" id="IPR023286">
    <property type="entry name" value="ABATE_dom_sf"/>
</dbReference>
<dbReference type="RefSeq" id="WP_005458598.1">
    <property type="nucleotide sequence ID" value="NZ_CM001440.1"/>
</dbReference>
<keyword evidence="2" id="KW-1185">Reference proteome</keyword>
<sequence>MAAARSETWRRVVLDAEQALAVSPVGNLAAAATDEHTAAGLLNEHLALGTPVLVPVGFRWWLDYRSSSPSARAAFALAQLVVLDTGFTRIKQCERCRRPFIDRTAARTAKRCADHNRKPAVPRRWL</sequence>
<dbReference type="STRING" id="882082.SaccyDRAFT_3845"/>
<evidence type="ECO:0000313" key="1">
    <source>
        <dbReference type="EMBL" id="EHR62670.1"/>
    </source>
</evidence>
<proteinExistence type="predicted"/>
<dbReference type="SUPFAM" id="SSF160904">
    <property type="entry name" value="Jann2411-like"/>
    <property type="match status" value="1"/>
</dbReference>
<dbReference type="AlphaFoldDB" id="H5XGU3"/>
<dbReference type="OrthoDB" id="3632145at2"/>
<name>H5XGU3_9PSEU</name>
<gene>
    <name evidence="1" type="ORF">SaccyDRAFT_3845</name>
</gene>
<dbReference type="EMBL" id="CM001440">
    <property type="protein sequence ID" value="EHR62670.1"/>
    <property type="molecule type" value="Genomic_DNA"/>
</dbReference>
<accession>H5XGU3</accession>